<evidence type="ECO:0000313" key="8">
    <source>
        <dbReference type="EMBL" id="AGH59387.1"/>
    </source>
</evidence>
<dbReference type="AlphaFoldDB" id="M4SXE9"/>
<keyword evidence="5" id="KW-0325">Glycoprotein</keyword>
<keyword evidence="3" id="KW-0336">GPI-anchor</keyword>
<accession>M4SXE9</accession>
<keyword evidence="6" id="KW-0449">Lipoprotein</keyword>
<dbReference type="GO" id="GO:0042783">
    <property type="term" value="P:symbiont-mediated evasion of host immune response"/>
    <property type="evidence" value="ECO:0007669"/>
    <property type="project" value="InterPro"/>
</dbReference>
<dbReference type="SUPFAM" id="SSF58087">
    <property type="entry name" value="Variant surface glycoprotein (N-terminal domain)"/>
    <property type="match status" value="1"/>
</dbReference>
<evidence type="ECO:0000256" key="4">
    <source>
        <dbReference type="ARBA" id="ARBA00023136"/>
    </source>
</evidence>
<evidence type="ECO:0000256" key="5">
    <source>
        <dbReference type="ARBA" id="ARBA00023180"/>
    </source>
</evidence>
<feature type="non-terminal residue" evidence="8">
    <location>
        <position position="1"/>
    </location>
</feature>
<dbReference type="EMBL" id="KC611956">
    <property type="protein sequence ID" value="AGH59387.1"/>
    <property type="molecule type" value="Genomic_DNA"/>
</dbReference>
<proteinExistence type="predicted"/>
<name>M4SXE9_9TRYP</name>
<dbReference type="Gene3D" id="3.90.150.10">
    <property type="entry name" value="Variant Surface Glycoprotein, subunit A domain 1"/>
    <property type="match status" value="1"/>
</dbReference>
<dbReference type="InterPro" id="IPR001812">
    <property type="entry name" value="Trypano_VSG_A_N_dom"/>
</dbReference>
<reference evidence="8" key="1">
    <citation type="submission" date="2013-02" db="EMBL/GenBank/DDBJ databases">
        <authorList>
            <person name="Cross G.A.M."/>
            <person name="Kim H.-S."/>
            <person name="Wickstead B."/>
        </authorList>
    </citation>
    <scope>NUCLEOTIDE SEQUENCE</scope>
    <source>
        <strain evidence="8">Lister 427</strain>
    </source>
</reference>
<organism evidence="8">
    <name type="scientific">Trypanosoma brucei</name>
    <dbReference type="NCBI Taxonomy" id="5691"/>
    <lineage>
        <taxon>Eukaryota</taxon>
        <taxon>Discoba</taxon>
        <taxon>Euglenozoa</taxon>
        <taxon>Kinetoplastea</taxon>
        <taxon>Metakinetoplastina</taxon>
        <taxon>Trypanosomatida</taxon>
        <taxon>Trypanosomatidae</taxon>
        <taxon>Trypanosoma</taxon>
    </lineage>
</organism>
<dbReference type="VEuPathDB" id="TriTrypDB:Tb11.v5.0389"/>
<evidence type="ECO:0000256" key="6">
    <source>
        <dbReference type="ARBA" id="ARBA00023288"/>
    </source>
</evidence>
<feature type="domain" description="Trypanosome variant surface glycoprotein A-type N-terminal" evidence="7">
    <location>
        <begin position="2"/>
        <end position="305"/>
    </location>
</feature>
<dbReference type="Gene3D" id="1.10.470.10">
    <property type="entry name" value="Variant Surface Glycoprotein, subunit A, domain 2"/>
    <property type="match status" value="1"/>
</dbReference>
<evidence type="ECO:0000256" key="1">
    <source>
        <dbReference type="ARBA" id="ARBA00004609"/>
    </source>
</evidence>
<comment type="subcellular location">
    <subcellularLocation>
        <location evidence="1">Cell membrane</location>
        <topology evidence="1">Lipid-anchor</topology>
        <topology evidence="1">GPI-anchor</topology>
    </subcellularLocation>
</comment>
<keyword evidence="2" id="KW-1003">Cell membrane</keyword>
<dbReference type="Pfam" id="PF00913">
    <property type="entry name" value="Trypan_glycop"/>
    <property type="match status" value="1"/>
</dbReference>
<dbReference type="GO" id="GO:0005886">
    <property type="term" value="C:plasma membrane"/>
    <property type="evidence" value="ECO:0007669"/>
    <property type="project" value="UniProtKB-SubCell"/>
</dbReference>
<dbReference type="GO" id="GO:0098552">
    <property type="term" value="C:side of membrane"/>
    <property type="evidence" value="ECO:0007669"/>
    <property type="project" value="UniProtKB-KW"/>
</dbReference>
<reference evidence="8" key="2">
    <citation type="journal article" date="2014" name="Mol. Biochem. Parasitol.">
        <title>Capturing the variant surface glycoprotein repertoire (the VSGnome) of Trypanosoma brucei Lister 427.</title>
        <authorList>
            <person name="Cross G.A."/>
            <person name="Kim H.S."/>
            <person name="Wickstead B."/>
        </authorList>
    </citation>
    <scope>NUCLEOTIDE SEQUENCE</scope>
    <source>
        <strain evidence="8">Lister 427</strain>
    </source>
</reference>
<evidence type="ECO:0000256" key="3">
    <source>
        <dbReference type="ARBA" id="ARBA00022622"/>
    </source>
</evidence>
<evidence type="ECO:0000259" key="7">
    <source>
        <dbReference type="Pfam" id="PF00913"/>
    </source>
</evidence>
<keyword evidence="4" id="KW-0472">Membrane</keyword>
<sequence>VLAKPTDDAAKAAAALALAAETAAAAQLNKLKQQAEKAIKAVGYGHAGAAFITGFYQLLASNDNSNNAYCLDSSGGNDNGAGEMTTLGCSETSDADFVAGPGPKTDELSATGFAWHTQISTGSGKGTANKCGFLKTHGTPQSNAGFYSTRPANDKGLAHGLLTLNGANDPIAPALTDLSGKAADPALSFWHSAHKAVTSSDDEKSDTTSEDETQRLKDLAGGTKIEEALKIVLAGQNNTKPEELKGNLDDVKIAFFGKNNDKIDSLWTDLKATKVIETGAGTDKTRTLGEITGGAELQKILAYYTAQTQETFKTITKQITNLETELADEKGKSL</sequence>
<evidence type="ECO:0000256" key="2">
    <source>
        <dbReference type="ARBA" id="ARBA00022475"/>
    </source>
</evidence>
<protein>
    <submittedName>
        <fullName evidence="8">Variant surface glycoprotein 3353</fullName>
    </submittedName>
</protein>